<dbReference type="InterPro" id="IPR020806">
    <property type="entry name" value="PKS_PP-bd"/>
</dbReference>
<dbReference type="Proteomes" id="UP000601435">
    <property type="component" value="Unassembled WGS sequence"/>
</dbReference>
<dbReference type="PANTHER" id="PTHR43775:SF37">
    <property type="entry name" value="SI:DKEY-61P9.11"/>
    <property type="match status" value="1"/>
</dbReference>
<reference evidence="4" key="1">
    <citation type="submission" date="2021-02" db="EMBL/GenBank/DDBJ databases">
        <authorList>
            <person name="Dougan E. K."/>
            <person name="Rhodes N."/>
            <person name="Thang M."/>
            <person name="Chan C."/>
        </authorList>
    </citation>
    <scope>NUCLEOTIDE SEQUENCE</scope>
</reference>
<dbReference type="InterPro" id="IPR014030">
    <property type="entry name" value="Ketoacyl_synth_N"/>
</dbReference>
<evidence type="ECO:0000313" key="5">
    <source>
        <dbReference type="Proteomes" id="UP000601435"/>
    </source>
</evidence>
<dbReference type="GO" id="GO:0006633">
    <property type="term" value="P:fatty acid biosynthetic process"/>
    <property type="evidence" value="ECO:0007669"/>
    <property type="project" value="TreeGrafter"/>
</dbReference>
<evidence type="ECO:0000256" key="2">
    <source>
        <dbReference type="ARBA" id="ARBA00022553"/>
    </source>
</evidence>
<keyword evidence="1" id="KW-0596">Phosphopantetheine</keyword>
<organism evidence="4 5">
    <name type="scientific">Symbiodinium necroappetens</name>
    <dbReference type="NCBI Taxonomy" id="1628268"/>
    <lineage>
        <taxon>Eukaryota</taxon>
        <taxon>Sar</taxon>
        <taxon>Alveolata</taxon>
        <taxon>Dinophyceae</taxon>
        <taxon>Suessiales</taxon>
        <taxon>Symbiodiniaceae</taxon>
        <taxon>Symbiodinium</taxon>
    </lineage>
</organism>
<accession>A0A813BIG3</accession>
<sequence length="244" mass="26275">MPRREVFDEVLGRLLTWRVHQAVGIASLGLRDPGLVLVSWLVLSTLTEAAGSAIDSFLKATSEKKRAGEELLGRKQRSELLRLVQTVAADTLAIPIGHLPLAAPLGADSATAVRFSVALEKELKADLAGKKLPATLLFDFPTLTEIAEGLPELLAGKSAKSVHAQQVGSADLLISAFSCELPGASDWQEIWPRLQAEVDDVQEVPICRWDWADAEMPGARHGSFLEGADLFDASFFGAWPSALN</sequence>
<dbReference type="EMBL" id="CAJNJA010072363">
    <property type="protein sequence ID" value="CAE7906567.1"/>
    <property type="molecule type" value="Genomic_DNA"/>
</dbReference>
<dbReference type="AlphaFoldDB" id="A0A813BIG3"/>
<dbReference type="GO" id="GO:0031177">
    <property type="term" value="F:phosphopantetheine binding"/>
    <property type="evidence" value="ECO:0007669"/>
    <property type="project" value="InterPro"/>
</dbReference>
<dbReference type="PANTHER" id="PTHR43775">
    <property type="entry name" value="FATTY ACID SYNTHASE"/>
    <property type="match status" value="1"/>
</dbReference>
<proteinExistence type="predicted"/>
<dbReference type="Pfam" id="PF00109">
    <property type="entry name" value="ketoacyl-synt"/>
    <property type="match status" value="1"/>
</dbReference>
<dbReference type="InterPro" id="IPR050091">
    <property type="entry name" value="PKS_NRPS_Biosynth_Enz"/>
</dbReference>
<feature type="domain" description="Polyketide synthase-like phosphopantetheine-binding" evidence="3">
    <location>
        <begin position="81"/>
        <end position="154"/>
    </location>
</feature>
<dbReference type="Pfam" id="PF00550">
    <property type="entry name" value="PP-binding"/>
    <property type="match status" value="1"/>
</dbReference>
<dbReference type="SMART" id="SM00823">
    <property type="entry name" value="PKS_PP"/>
    <property type="match status" value="1"/>
</dbReference>
<evidence type="ECO:0000313" key="4">
    <source>
        <dbReference type="EMBL" id="CAE7906567.1"/>
    </source>
</evidence>
<dbReference type="SUPFAM" id="SSF47336">
    <property type="entry name" value="ACP-like"/>
    <property type="match status" value="1"/>
</dbReference>
<protein>
    <submittedName>
        <fullName evidence="4">PksM protein</fullName>
    </submittedName>
</protein>
<gene>
    <name evidence="4" type="primary">pksM</name>
    <name evidence="4" type="ORF">SNEC2469_LOCUS30707</name>
</gene>
<evidence type="ECO:0000259" key="3">
    <source>
        <dbReference type="SMART" id="SM00823"/>
    </source>
</evidence>
<dbReference type="Gene3D" id="1.10.1200.10">
    <property type="entry name" value="ACP-like"/>
    <property type="match status" value="1"/>
</dbReference>
<dbReference type="Gene3D" id="3.40.47.10">
    <property type="match status" value="1"/>
</dbReference>
<dbReference type="InterPro" id="IPR016039">
    <property type="entry name" value="Thiolase-like"/>
</dbReference>
<name>A0A813BIG3_9DINO</name>
<dbReference type="InterPro" id="IPR009081">
    <property type="entry name" value="PP-bd_ACP"/>
</dbReference>
<evidence type="ECO:0000256" key="1">
    <source>
        <dbReference type="ARBA" id="ARBA00022450"/>
    </source>
</evidence>
<dbReference type="GO" id="GO:0004312">
    <property type="term" value="F:fatty acid synthase activity"/>
    <property type="evidence" value="ECO:0007669"/>
    <property type="project" value="TreeGrafter"/>
</dbReference>
<dbReference type="SUPFAM" id="SSF53901">
    <property type="entry name" value="Thiolase-like"/>
    <property type="match status" value="1"/>
</dbReference>
<dbReference type="OrthoDB" id="429813at2759"/>
<dbReference type="InterPro" id="IPR036736">
    <property type="entry name" value="ACP-like_sf"/>
</dbReference>
<keyword evidence="5" id="KW-1185">Reference proteome</keyword>
<comment type="caution">
    <text evidence="4">The sequence shown here is derived from an EMBL/GenBank/DDBJ whole genome shotgun (WGS) entry which is preliminary data.</text>
</comment>
<keyword evidence="2" id="KW-0597">Phosphoprotein</keyword>